<reference evidence="5 6" key="1">
    <citation type="submission" date="2019-05" db="EMBL/GenBank/DDBJ databases">
        <title>Another draft genome of Portunus trituberculatus and its Hox gene families provides insights of decapod evolution.</title>
        <authorList>
            <person name="Jeong J.-H."/>
            <person name="Song I."/>
            <person name="Kim S."/>
            <person name="Choi T."/>
            <person name="Kim D."/>
            <person name="Ryu S."/>
            <person name="Kim W."/>
        </authorList>
    </citation>
    <scope>NUCLEOTIDE SEQUENCE [LARGE SCALE GENOMIC DNA]</scope>
    <source>
        <tissue evidence="5">Muscle</tissue>
    </source>
</reference>
<dbReference type="PROSITE" id="PS01180">
    <property type="entry name" value="CUB"/>
    <property type="match status" value="1"/>
</dbReference>
<dbReference type="EMBL" id="VSRR010000062">
    <property type="protein sequence ID" value="MPC09283.1"/>
    <property type="molecule type" value="Genomic_DNA"/>
</dbReference>
<comment type="caution">
    <text evidence="5">The sequence shown here is derived from an EMBL/GenBank/DDBJ whole genome shotgun (WGS) entry which is preliminary data.</text>
</comment>
<protein>
    <submittedName>
        <fullName evidence="5">Embryonic protein UVS.2</fullName>
    </submittedName>
</protein>
<evidence type="ECO:0000256" key="2">
    <source>
        <dbReference type="ARBA" id="ARBA00023157"/>
    </source>
</evidence>
<sequence>MHVSSSAQLTSPGYPGPAGPNLECVFTITVQPNQHVILNFQSIDFGSADGCNSTYLEMYDMTLSGQPTLYNTFCGEEGLTAAHLAPSSSMALRYVTGASNITGQGWKAWIHQGQPHESTVLDEEE</sequence>
<evidence type="ECO:0000256" key="3">
    <source>
        <dbReference type="PROSITE-ProRule" id="PRU00059"/>
    </source>
</evidence>
<dbReference type="Pfam" id="PF00431">
    <property type="entry name" value="CUB"/>
    <property type="match status" value="1"/>
</dbReference>
<dbReference type="SMART" id="SM00042">
    <property type="entry name" value="CUB"/>
    <property type="match status" value="1"/>
</dbReference>
<evidence type="ECO:0000313" key="5">
    <source>
        <dbReference type="EMBL" id="MPC09283.1"/>
    </source>
</evidence>
<proteinExistence type="predicted"/>
<organism evidence="5 6">
    <name type="scientific">Portunus trituberculatus</name>
    <name type="common">Swimming crab</name>
    <name type="synonym">Neptunus trituberculatus</name>
    <dbReference type="NCBI Taxonomy" id="210409"/>
    <lineage>
        <taxon>Eukaryota</taxon>
        <taxon>Metazoa</taxon>
        <taxon>Ecdysozoa</taxon>
        <taxon>Arthropoda</taxon>
        <taxon>Crustacea</taxon>
        <taxon>Multicrustacea</taxon>
        <taxon>Malacostraca</taxon>
        <taxon>Eumalacostraca</taxon>
        <taxon>Eucarida</taxon>
        <taxon>Decapoda</taxon>
        <taxon>Pleocyemata</taxon>
        <taxon>Brachyura</taxon>
        <taxon>Eubrachyura</taxon>
        <taxon>Portunoidea</taxon>
        <taxon>Portunidae</taxon>
        <taxon>Portuninae</taxon>
        <taxon>Portunus</taxon>
    </lineage>
</organism>
<evidence type="ECO:0000313" key="6">
    <source>
        <dbReference type="Proteomes" id="UP000324222"/>
    </source>
</evidence>
<name>A0A5B7CNN7_PORTR</name>
<keyword evidence="1" id="KW-0677">Repeat</keyword>
<dbReference type="InterPro" id="IPR035914">
    <property type="entry name" value="Sperma_CUB_dom_sf"/>
</dbReference>
<dbReference type="CDD" id="cd00041">
    <property type="entry name" value="CUB"/>
    <property type="match status" value="1"/>
</dbReference>
<keyword evidence="2" id="KW-1015">Disulfide bond</keyword>
<keyword evidence="6" id="KW-1185">Reference proteome</keyword>
<accession>A0A5B7CNN7</accession>
<evidence type="ECO:0000259" key="4">
    <source>
        <dbReference type="PROSITE" id="PS01180"/>
    </source>
</evidence>
<evidence type="ECO:0000256" key="1">
    <source>
        <dbReference type="ARBA" id="ARBA00022737"/>
    </source>
</evidence>
<feature type="domain" description="CUB" evidence="4">
    <location>
        <begin position="1"/>
        <end position="113"/>
    </location>
</feature>
<dbReference type="Proteomes" id="UP000324222">
    <property type="component" value="Unassembled WGS sequence"/>
</dbReference>
<gene>
    <name evidence="5" type="primary">UVS2</name>
    <name evidence="5" type="ORF">E2C01_001889</name>
</gene>
<dbReference type="PANTHER" id="PTHR24251">
    <property type="entry name" value="OVOCHYMASE-RELATED"/>
    <property type="match status" value="1"/>
</dbReference>
<dbReference type="SUPFAM" id="SSF49854">
    <property type="entry name" value="Spermadhesin, CUB domain"/>
    <property type="match status" value="1"/>
</dbReference>
<comment type="caution">
    <text evidence="3">Lacks conserved residue(s) required for the propagation of feature annotation.</text>
</comment>
<dbReference type="AlphaFoldDB" id="A0A5B7CNN7"/>
<dbReference type="InterPro" id="IPR000859">
    <property type="entry name" value="CUB_dom"/>
</dbReference>
<dbReference type="Gene3D" id="2.60.120.290">
    <property type="entry name" value="Spermadhesin, CUB domain"/>
    <property type="match status" value="1"/>
</dbReference>
<dbReference type="OrthoDB" id="10009301at2759"/>